<dbReference type="KEGG" id="mmai:sS8_4570"/>
<sequence length="200" mass="22199">MSVPNNSLWRNRALIIFIALIAIIPFGLAWYYAKNPQLITKRSNYGSLIQPPTPIDYGELLAHPVGGNELLSEIKGRWVMLHLISDKCAERCAETLHKTKQIRLMLNKEIPRVRRLMLVADDTAVTDLAAVLNDDETLLVALSGEALPKKLAAALGKPIADDMVILLDPFGNAALWYDSGFDPYGMLKDLKHLLRASQIG</sequence>
<evidence type="ECO:0000313" key="3">
    <source>
        <dbReference type="Proteomes" id="UP000266313"/>
    </source>
</evidence>
<protein>
    <recommendedName>
        <fullName evidence="4">Transmembrane protein</fullName>
    </recommendedName>
</protein>
<dbReference type="Proteomes" id="UP000266313">
    <property type="component" value="Chromosome"/>
</dbReference>
<dbReference type="OrthoDB" id="9785445at2"/>
<evidence type="ECO:0000256" key="1">
    <source>
        <dbReference type="SAM" id="Phobius"/>
    </source>
</evidence>
<accession>A0A250KXX8</accession>
<keyword evidence="3" id="KW-1185">Reference proteome</keyword>
<reference evidence="2 3" key="1">
    <citation type="submission" date="2016-12" db="EMBL/GenBank/DDBJ databases">
        <title>Genome sequencing of Methylocaldum marinum.</title>
        <authorList>
            <person name="Takeuchi M."/>
            <person name="Kamagata Y."/>
            <person name="Hiraoka S."/>
            <person name="Oshima K."/>
            <person name="Hattori M."/>
            <person name="Iwasaki W."/>
        </authorList>
    </citation>
    <scope>NUCLEOTIDE SEQUENCE [LARGE SCALE GENOMIC DNA]</scope>
    <source>
        <strain evidence="2 3">S8</strain>
    </source>
</reference>
<keyword evidence="1" id="KW-1133">Transmembrane helix</keyword>
<dbReference type="AlphaFoldDB" id="A0A250KXX8"/>
<dbReference type="EMBL" id="AP017928">
    <property type="protein sequence ID" value="BBA36500.1"/>
    <property type="molecule type" value="Genomic_DNA"/>
</dbReference>
<organism evidence="2 3">
    <name type="scientific">Methylocaldum marinum</name>
    <dbReference type="NCBI Taxonomy" id="1432792"/>
    <lineage>
        <taxon>Bacteria</taxon>
        <taxon>Pseudomonadati</taxon>
        <taxon>Pseudomonadota</taxon>
        <taxon>Gammaproteobacteria</taxon>
        <taxon>Methylococcales</taxon>
        <taxon>Methylococcaceae</taxon>
        <taxon>Methylocaldum</taxon>
    </lineage>
</organism>
<dbReference type="RefSeq" id="WP_119631655.1">
    <property type="nucleotide sequence ID" value="NZ_AP017928.1"/>
</dbReference>
<evidence type="ECO:0000313" key="2">
    <source>
        <dbReference type="EMBL" id="BBA36500.1"/>
    </source>
</evidence>
<name>A0A250KXX8_9GAMM</name>
<evidence type="ECO:0008006" key="4">
    <source>
        <dbReference type="Google" id="ProtNLM"/>
    </source>
</evidence>
<feature type="transmembrane region" description="Helical" evidence="1">
    <location>
        <begin position="12"/>
        <end position="33"/>
    </location>
</feature>
<keyword evidence="1" id="KW-0472">Membrane</keyword>
<gene>
    <name evidence="2" type="ORF">sS8_4570</name>
</gene>
<proteinExistence type="predicted"/>
<keyword evidence="1" id="KW-0812">Transmembrane</keyword>